<reference evidence="3 4" key="1">
    <citation type="submission" date="2011-08" db="EMBL/GenBank/DDBJ databases">
        <authorList>
            <person name="Liu Z.J."/>
            <person name="Shi F.L."/>
            <person name="Lu J.Q."/>
            <person name="Li M."/>
            <person name="Wang Z.L."/>
        </authorList>
    </citation>
    <scope>NUCLEOTIDE SEQUENCE [LARGE SCALE GENOMIC DNA]</scope>
    <source>
        <strain evidence="3 4">USNM 41457</strain>
    </source>
</reference>
<dbReference type="InterPro" id="IPR036869">
    <property type="entry name" value="J_dom_sf"/>
</dbReference>
<name>J8ZP11_EDHAE</name>
<dbReference type="Gene3D" id="1.10.287.110">
    <property type="entry name" value="DnaJ domain"/>
    <property type="match status" value="1"/>
</dbReference>
<dbReference type="OrthoDB" id="1690618at2759"/>
<dbReference type="STRING" id="1003232.J8ZP11"/>
<organism evidence="3 4">
    <name type="scientific">Edhazardia aedis (strain USNM 41457)</name>
    <name type="common">Microsporidian parasite</name>
    <dbReference type="NCBI Taxonomy" id="1003232"/>
    <lineage>
        <taxon>Eukaryota</taxon>
        <taxon>Fungi</taxon>
        <taxon>Fungi incertae sedis</taxon>
        <taxon>Microsporidia</taxon>
        <taxon>Edhazardia</taxon>
    </lineage>
</organism>
<dbReference type="Pfam" id="PF00226">
    <property type="entry name" value="DnaJ"/>
    <property type="match status" value="1"/>
</dbReference>
<feature type="domain" description="J" evidence="2">
    <location>
        <begin position="46"/>
        <end position="113"/>
    </location>
</feature>
<dbReference type="EMBL" id="AFBI03000001">
    <property type="protein sequence ID" value="EJW01438.1"/>
    <property type="molecule type" value="Genomic_DNA"/>
</dbReference>
<dbReference type="VEuPathDB" id="MicrosporidiaDB:EDEG_00032"/>
<keyword evidence="4" id="KW-1185">Reference proteome</keyword>
<dbReference type="GO" id="GO:0030544">
    <property type="term" value="F:Hsp70 protein binding"/>
    <property type="evidence" value="ECO:0007669"/>
    <property type="project" value="InterPro"/>
</dbReference>
<dbReference type="GO" id="GO:0005829">
    <property type="term" value="C:cytosol"/>
    <property type="evidence" value="ECO:0007669"/>
    <property type="project" value="TreeGrafter"/>
</dbReference>
<evidence type="ECO:0000256" key="1">
    <source>
        <dbReference type="SAM" id="Coils"/>
    </source>
</evidence>
<evidence type="ECO:0000259" key="2">
    <source>
        <dbReference type="PROSITE" id="PS50076"/>
    </source>
</evidence>
<proteinExistence type="predicted"/>
<comment type="caution">
    <text evidence="3">The sequence shown here is derived from an EMBL/GenBank/DDBJ whole genome shotgun (WGS) entry which is preliminary data.</text>
</comment>
<dbReference type="PANTHER" id="PTHR43999">
    <property type="entry name" value="DNAJ HOMOLOG SUBFAMILY C MEMBER 2"/>
    <property type="match status" value="1"/>
</dbReference>
<sequence>MTQCTSLVLCLNPTGIQKEFLDYVKESRCILKVYTSEQLSDWKKVDLYHVLDIEAYKDSPLHIVFLKNQQKKAIYKYHPDKNKKSSKEVAYLIDKAFSILSDENRRFKYDSYIFDESIPEERNYNTTEFFEVFGPIFEKNLKYSTKKDMPLLGNKETPLQSVQFFYKSWRAFESKRSFDYFFVTNSMDNMNSYQRKEELTRQKNNIKKKSAQEIQRISRLVEMAYNCDPRLNHLNQKSVKEKLDIKNIKINPKLISNGWTENEIKILGCLIEEDKNKKQQHDWENLFSRFNLNNDAGKNYNEFLVKGKEIIRMGIKKSSSAPGFVPRKRK</sequence>
<dbReference type="OMA" id="VEMAYNC"/>
<dbReference type="Pfam" id="PF21884">
    <property type="entry name" value="ZUO1-like_ZHD"/>
    <property type="match status" value="1"/>
</dbReference>
<evidence type="ECO:0000313" key="3">
    <source>
        <dbReference type="EMBL" id="EJW01438.1"/>
    </source>
</evidence>
<dbReference type="SUPFAM" id="SSF46565">
    <property type="entry name" value="Chaperone J-domain"/>
    <property type="match status" value="1"/>
</dbReference>
<dbReference type="HOGENOM" id="CLU_082159_0_0_1"/>
<dbReference type="InterPro" id="IPR054076">
    <property type="entry name" value="ZUO1-like_ZHD"/>
</dbReference>
<dbReference type="GO" id="GO:0043022">
    <property type="term" value="F:ribosome binding"/>
    <property type="evidence" value="ECO:0007669"/>
    <property type="project" value="InterPro"/>
</dbReference>
<reference evidence="4" key="2">
    <citation type="submission" date="2015-07" db="EMBL/GenBank/DDBJ databases">
        <title>Contrasting host-pathogen interactions and genome evolution in two generalist and specialist microsporidian pathogens of mosquitoes.</title>
        <authorList>
            <consortium name="The Broad Institute Genomics Platform"/>
            <consortium name="The Broad Institute Genome Sequencing Center for Infectious Disease"/>
            <person name="Cuomo C.A."/>
            <person name="Sanscrainte N.D."/>
            <person name="Goldberg J.M."/>
            <person name="Heiman D."/>
            <person name="Young S."/>
            <person name="Zeng Q."/>
            <person name="Becnel J.J."/>
            <person name="Birren B.W."/>
        </authorList>
    </citation>
    <scope>NUCLEOTIDE SEQUENCE [LARGE SCALE GENOMIC DNA]</scope>
    <source>
        <strain evidence="4">USNM 41457</strain>
    </source>
</reference>
<dbReference type="GO" id="GO:0051083">
    <property type="term" value="P:'de novo' cotranslational protein folding"/>
    <property type="evidence" value="ECO:0007669"/>
    <property type="project" value="InterPro"/>
</dbReference>
<dbReference type="InParanoid" id="J8ZP11"/>
<evidence type="ECO:0000313" key="4">
    <source>
        <dbReference type="Proteomes" id="UP000003163"/>
    </source>
</evidence>
<dbReference type="InterPro" id="IPR001623">
    <property type="entry name" value="DnaJ_domain"/>
</dbReference>
<dbReference type="AlphaFoldDB" id="J8ZP11"/>
<dbReference type="Proteomes" id="UP000003163">
    <property type="component" value="Unassembled WGS sequence"/>
</dbReference>
<gene>
    <name evidence="3" type="ORF">EDEG_00032</name>
</gene>
<dbReference type="GO" id="GO:0006450">
    <property type="term" value="P:regulation of translational fidelity"/>
    <property type="evidence" value="ECO:0007669"/>
    <property type="project" value="InterPro"/>
</dbReference>
<dbReference type="InterPro" id="IPR044634">
    <property type="entry name" value="Zuotin/DnaJC2"/>
</dbReference>
<protein>
    <recommendedName>
        <fullName evidence="2">J domain-containing protein</fullName>
    </recommendedName>
</protein>
<dbReference type="FunCoup" id="J8ZP11">
    <property type="interactions" value="162"/>
</dbReference>
<accession>J8ZP11</accession>
<dbReference type="PANTHER" id="PTHR43999:SF3">
    <property type="entry name" value="TRANSCRIPTION FACTOR MAMYB"/>
    <property type="match status" value="1"/>
</dbReference>
<feature type="coiled-coil region" evidence="1">
    <location>
        <begin position="189"/>
        <end position="216"/>
    </location>
</feature>
<dbReference type="PROSITE" id="PS50076">
    <property type="entry name" value="DNAJ_2"/>
    <property type="match status" value="1"/>
</dbReference>
<keyword evidence="1" id="KW-0175">Coiled coil</keyword>